<proteinExistence type="predicted"/>
<organism evidence="1 2">
    <name type="scientific">Rhizobium leguminosarum bv. trifolii</name>
    <dbReference type="NCBI Taxonomy" id="386"/>
    <lineage>
        <taxon>Bacteria</taxon>
        <taxon>Pseudomonadati</taxon>
        <taxon>Pseudomonadota</taxon>
        <taxon>Alphaproteobacteria</taxon>
        <taxon>Hyphomicrobiales</taxon>
        <taxon>Rhizobiaceae</taxon>
        <taxon>Rhizobium/Agrobacterium group</taxon>
        <taxon>Rhizobium</taxon>
    </lineage>
</organism>
<evidence type="ECO:0000313" key="1">
    <source>
        <dbReference type="EMBL" id="RFB95791.1"/>
    </source>
</evidence>
<dbReference type="RefSeq" id="WP_116273136.1">
    <property type="nucleotide sequence ID" value="NZ_KZ859521.1"/>
</dbReference>
<dbReference type="AlphaFoldDB" id="A0A3E1BQ45"/>
<protein>
    <submittedName>
        <fullName evidence="1">Uncharacterized protein</fullName>
    </submittedName>
</protein>
<dbReference type="Proteomes" id="UP000256748">
    <property type="component" value="Unassembled WGS sequence"/>
</dbReference>
<evidence type="ECO:0000313" key="2">
    <source>
        <dbReference type="Proteomes" id="UP000256748"/>
    </source>
</evidence>
<name>A0A3E1BQ45_RHILT</name>
<dbReference type="EMBL" id="NAOO01000010">
    <property type="protein sequence ID" value="RFB95791.1"/>
    <property type="molecule type" value="Genomic_DNA"/>
</dbReference>
<comment type="caution">
    <text evidence="1">The sequence shown here is derived from an EMBL/GenBank/DDBJ whole genome shotgun (WGS) entry which is preliminary data.</text>
</comment>
<reference evidence="1 2" key="1">
    <citation type="submission" date="2017-03" db="EMBL/GenBank/DDBJ databases">
        <title>Genome analysis of Rhizobial strains effectives or ineffectives for nitrogen fixation isolated from bean seeds.</title>
        <authorList>
            <person name="Peralta H."/>
            <person name="Aguilar-Vera A."/>
            <person name="Mora Y."/>
            <person name="Vargas-Lagunas C."/>
            <person name="Girard L."/>
            <person name="Mora J."/>
        </authorList>
    </citation>
    <scope>NUCLEOTIDE SEQUENCE [LARGE SCALE GENOMIC DNA]</scope>
    <source>
        <strain evidence="1 2">CCGM5</strain>
    </source>
</reference>
<gene>
    <name evidence="1" type="ORF">B5K10_09490</name>
</gene>
<sequence>MTPELLDELWPILPSQISEGSQELAIYEQLLLNTEGSDATVGDLSRTASLKLVLETARASSSRPDPMAVRWHLFSSQTFGDDDLDRQRVRWEAYHCHDFMQIAAAALLEWALVLMGEQDTGLTLAEIRGKVWERLGSGVGADEEWSTYQRSIDPRTFDYQEAWSRLTGRRGTPEEKAWDAISAVAALFERVAQDEDLGEVMRRELPGAGNARSILTEMNWFVDNAGEPVRDLITAYVVDRIILRHSWVAMQKLRRQKDYTFLFEVRDGRLLRRNGYVPVATTPRLNPAIQFLVDVGLVDDEGLTERARELLGEAA</sequence>
<accession>A0A3E1BQ45</accession>